<feature type="compositionally biased region" description="Basic and acidic residues" evidence="1">
    <location>
        <begin position="215"/>
        <end position="243"/>
    </location>
</feature>
<dbReference type="KEGG" id="lak:106172776"/>
<reference evidence="3" key="1">
    <citation type="submission" date="2025-08" db="UniProtKB">
        <authorList>
            <consortium name="RefSeq"/>
        </authorList>
    </citation>
    <scope>IDENTIFICATION</scope>
    <source>
        <tissue evidence="3">Gonads</tissue>
    </source>
</reference>
<dbReference type="OrthoDB" id="6344011at2759"/>
<evidence type="ECO:0000256" key="1">
    <source>
        <dbReference type="SAM" id="MobiDB-lite"/>
    </source>
</evidence>
<evidence type="ECO:0000313" key="3">
    <source>
        <dbReference type="RefSeq" id="XP_013409115.1"/>
    </source>
</evidence>
<feature type="compositionally biased region" description="Basic and acidic residues" evidence="1">
    <location>
        <begin position="189"/>
        <end position="198"/>
    </location>
</feature>
<dbReference type="InParanoid" id="A0A1S3JFC4"/>
<name>A0A1S3JFC4_LINAN</name>
<feature type="compositionally biased region" description="Basic and acidic residues" evidence="1">
    <location>
        <begin position="327"/>
        <end position="340"/>
    </location>
</feature>
<feature type="compositionally biased region" description="Polar residues" evidence="1">
    <location>
        <begin position="94"/>
        <end position="103"/>
    </location>
</feature>
<evidence type="ECO:0000313" key="2">
    <source>
        <dbReference type="Proteomes" id="UP000085678"/>
    </source>
</evidence>
<feature type="compositionally biased region" description="Basic residues" evidence="1">
    <location>
        <begin position="178"/>
        <end position="188"/>
    </location>
</feature>
<feature type="compositionally biased region" description="Basic and acidic residues" evidence="1">
    <location>
        <begin position="44"/>
        <end position="54"/>
    </location>
</feature>
<keyword evidence="2" id="KW-1185">Reference proteome</keyword>
<gene>
    <name evidence="3" type="primary">LOC106172776</name>
</gene>
<feature type="region of interest" description="Disordered" evidence="1">
    <location>
        <begin position="175"/>
        <end position="340"/>
    </location>
</feature>
<dbReference type="OMA" id="KDDHYNA"/>
<feature type="region of interest" description="Disordered" evidence="1">
    <location>
        <begin position="1"/>
        <end position="108"/>
    </location>
</feature>
<dbReference type="InterPro" id="IPR029235">
    <property type="entry name" value="FAME"/>
</dbReference>
<dbReference type="GeneID" id="106172776"/>
<protein>
    <submittedName>
        <fullName evidence="3">Trichohyalin</fullName>
    </submittedName>
</protein>
<dbReference type="PANTHER" id="PTHR16065">
    <property type="entry name" value="COILED-COIL DOMAIN CONTAINING 198"/>
    <property type="match status" value="1"/>
</dbReference>
<dbReference type="Proteomes" id="UP000085678">
    <property type="component" value="Unplaced"/>
</dbReference>
<feature type="compositionally biased region" description="Acidic residues" evidence="1">
    <location>
        <begin position="251"/>
        <end position="272"/>
    </location>
</feature>
<sequence>MGCGSSTGNGSSATLEGKEPYNNNVEKENNKQIQNGHIQNGQVCHEENHEEPVTKEMMNADQDQKDKPAAVRTSTPVPVSPGLIKNNDVKKSLRTPSHSAESNSNRHEVIVETHETPKAIAFDVALDEQNGLNQKPAPKRFQKLEPLSTAPKLTPELLEEKMKQVEIKREQELERVKTASRKSSKRRRELIQAREFERQQQQYNQMEEQQKSAGKNREVRQQEIIEKQKRREERARKARERALKLQQMNTEELDFDVEKDEAFNADDNDSWLDGDNNTRSDDLDERIYSGRTSPLKRVGPPKVYPHSASTTDSFDNAFMRSPPASSSHHDQDNRDDFFDS</sequence>
<dbReference type="PANTHER" id="PTHR16065:SF2">
    <property type="entry name" value="COILED-COIL DOMAIN CONTAINING 198"/>
    <property type="match status" value="1"/>
</dbReference>
<feature type="compositionally biased region" description="Basic and acidic residues" evidence="1">
    <location>
        <begin position="276"/>
        <end position="288"/>
    </location>
</feature>
<organism evidence="2 3">
    <name type="scientific">Lingula anatina</name>
    <name type="common">Brachiopod</name>
    <name type="synonym">Lingula unguis</name>
    <dbReference type="NCBI Taxonomy" id="7574"/>
    <lineage>
        <taxon>Eukaryota</taxon>
        <taxon>Metazoa</taxon>
        <taxon>Spiralia</taxon>
        <taxon>Lophotrochozoa</taxon>
        <taxon>Brachiopoda</taxon>
        <taxon>Linguliformea</taxon>
        <taxon>Lingulata</taxon>
        <taxon>Lingulida</taxon>
        <taxon>Linguloidea</taxon>
        <taxon>Lingulidae</taxon>
        <taxon>Lingula</taxon>
    </lineage>
</organism>
<dbReference type="RefSeq" id="XP_013409115.1">
    <property type="nucleotide sequence ID" value="XM_013553661.1"/>
</dbReference>
<accession>A0A1S3JFC4</accession>
<feature type="region of interest" description="Disordered" evidence="1">
    <location>
        <begin position="132"/>
        <end position="157"/>
    </location>
</feature>
<dbReference type="AlphaFoldDB" id="A0A1S3JFC4"/>
<proteinExistence type="predicted"/>
<feature type="compositionally biased region" description="Polar residues" evidence="1">
    <location>
        <begin position="31"/>
        <end position="42"/>
    </location>
</feature>